<proteinExistence type="predicted"/>
<feature type="compositionally biased region" description="Basic residues" evidence="1">
    <location>
        <begin position="223"/>
        <end position="233"/>
    </location>
</feature>
<dbReference type="AlphaFoldDB" id="A0A2T2NYX1"/>
<dbReference type="EMBL" id="KZ678131">
    <property type="protein sequence ID" value="PSN70621.1"/>
    <property type="molecule type" value="Genomic_DNA"/>
</dbReference>
<name>A0A2T2NYX1_CORCC</name>
<reference evidence="2 3" key="1">
    <citation type="journal article" date="2018" name="Front. Microbiol.">
        <title>Genome-Wide Analysis of Corynespora cassiicola Leaf Fall Disease Putative Effectors.</title>
        <authorList>
            <person name="Lopez D."/>
            <person name="Ribeiro S."/>
            <person name="Label P."/>
            <person name="Fumanal B."/>
            <person name="Venisse J.S."/>
            <person name="Kohler A."/>
            <person name="de Oliveira R.R."/>
            <person name="Labutti K."/>
            <person name="Lipzen A."/>
            <person name="Lail K."/>
            <person name="Bauer D."/>
            <person name="Ohm R.A."/>
            <person name="Barry K.W."/>
            <person name="Spatafora J."/>
            <person name="Grigoriev I.V."/>
            <person name="Martin F.M."/>
            <person name="Pujade-Renaud V."/>
        </authorList>
    </citation>
    <scope>NUCLEOTIDE SEQUENCE [LARGE SCALE GENOMIC DNA]</scope>
    <source>
        <strain evidence="2 3">Philippines</strain>
    </source>
</reference>
<gene>
    <name evidence="2" type="ORF">BS50DRAFT_264999</name>
</gene>
<feature type="region of interest" description="Disordered" evidence="1">
    <location>
        <begin position="213"/>
        <end position="233"/>
    </location>
</feature>
<dbReference type="Proteomes" id="UP000240883">
    <property type="component" value="Unassembled WGS sequence"/>
</dbReference>
<feature type="region of interest" description="Disordered" evidence="1">
    <location>
        <begin position="24"/>
        <end position="78"/>
    </location>
</feature>
<accession>A0A2T2NYX1</accession>
<sequence>MMMMMMMMMMGWMESRRDLYKRTNSPLSLASPPPRFPLLSLRNAKTTKNKTRQPPPKKSPRKQAINLTNPPSKQTMVPTTTASTASTHFATKGVCLLKRQGKNGEGKWEQEQKQKAFIVKKKSTLQPPPPPSPSVGAFHPRGKRCFDAQRRPMISCKVAQSLRHLSSLLLRSKKRKEKRKKRYIGHVPPNFFFRESTWTGKTRGMGGRYEWTNHCDSSQAGKQHTHRHTKRKG</sequence>
<evidence type="ECO:0000313" key="2">
    <source>
        <dbReference type="EMBL" id="PSN70621.1"/>
    </source>
</evidence>
<organism evidence="2 3">
    <name type="scientific">Corynespora cassiicola Philippines</name>
    <dbReference type="NCBI Taxonomy" id="1448308"/>
    <lineage>
        <taxon>Eukaryota</taxon>
        <taxon>Fungi</taxon>
        <taxon>Dikarya</taxon>
        <taxon>Ascomycota</taxon>
        <taxon>Pezizomycotina</taxon>
        <taxon>Dothideomycetes</taxon>
        <taxon>Pleosporomycetidae</taxon>
        <taxon>Pleosporales</taxon>
        <taxon>Corynesporascaceae</taxon>
        <taxon>Corynespora</taxon>
    </lineage>
</organism>
<feature type="compositionally biased region" description="Polar residues" evidence="1">
    <location>
        <begin position="65"/>
        <end position="78"/>
    </location>
</feature>
<keyword evidence="3" id="KW-1185">Reference proteome</keyword>
<protein>
    <submittedName>
        <fullName evidence="2">Uncharacterized protein</fullName>
    </submittedName>
</protein>
<evidence type="ECO:0000256" key="1">
    <source>
        <dbReference type="SAM" id="MobiDB-lite"/>
    </source>
</evidence>
<evidence type="ECO:0000313" key="3">
    <source>
        <dbReference type="Proteomes" id="UP000240883"/>
    </source>
</evidence>